<evidence type="ECO:0000313" key="1">
    <source>
        <dbReference type="EMBL" id="MPR36329.1"/>
    </source>
</evidence>
<comment type="caution">
    <text evidence="1">The sequence shown here is derived from an EMBL/GenBank/DDBJ whole genome shotgun (WGS) entry which is preliminary data.</text>
</comment>
<evidence type="ECO:0000313" key="2">
    <source>
        <dbReference type="Proteomes" id="UP000479293"/>
    </source>
</evidence>
<organism evidence="1 2">
    <name type="scientific">Salmonirosea aquatica</name>
    <dbReference type="NCBI Taxonomy" id="2654236"/>
    <lineage>
        <taxon>Bacteria</taxon>
        <taxon>Pseudomonadati</taxon>
        <taxon>Bacteroidota</taxon>
        <taxon>Cytophagia</taxon>
        <taxon>Cytophagales</taxon>
        <taxon>Spirosomataceae</taxon>
        <taxon>Salmonirosea</taxon>
    </lineage>
</organism>
<protein>
    <submittedName>
        <fullName evidence="1">Uncharacterized protein</fullName>
    </submittedName>
</protein>
<gene>
    <name evidence="1" type="ORF">GBK04_24035</name>
</gene>
<keyword evidence="2" id="KW-1185">Reference proteome</keyword>
<dbReference type="RefSeq" id="WP_152764133.1">
    <property type="nucleotide sequence ID" value="NZ_WHLY01000002.1"/>
</dbReference>
<accession>A0A7C9FRL2</accession>
<dbReference type="AlphaFoldDB" id="A0A7C9FRL2"/>
<name>A0A7C9FRL2_9BACT</name>
<dbReference type="EMBL" id="WHLY01000002">
    <property type="protein sequence ID" value="MPR36329.1"/>
    <property type="molecule type" value="Genomic_DNA"/>
</dbReference>
<dbReference type="Proteomes" id="UP000479293">
    <property type="component" value="Unassembled WGS sequence"/>
</dbReference>
<reference evidence="1 2" key="1">
    <citation type="submission" date="2019-10" db="EMBL/GenBank/DDBJ databases">
        <title>Draft Genome Sequence of Cytophagaceae sp. SJW1-29.</title>
        <authorList>
            <person name="Choi A."/>
        </authorList>
    </citation>
    <scope>NUCLEOTIDE SEQUENCE [LARGE SCALE GENOMIC DNA]</scope>
    <source>
        <strain evidence="1 2">SJW1-29</strain>
    </source>
</reference>
<sequence length="235" mass="27903">MTKLSSQWLTDGILDFEYKKYVLLAYLQHVRDEFRQQMLFPHLPNVTEHYQSSVHFKKSQKSLRTHFPKNLTGIDPVRLRLLYQEIYEDDPHLEEINEILDFAIPQFSLVLQEGQTRYEEVESGLSIAPIGIIPLRTEEGYLFIHRATRRETTIYSYQVTLFDARRERMIQTRWLESVQKSQNTTFESLKVQLTRRYTHLPNPATYMVESPREYPLDETLLPAAKQLMVRYMQAG</sequence>
<proteinExistence type="predicted"/>